<dbReference type="InterPro" id="IPR002562">
    <property type="entry name" value="3'-5'_exonuclease_dom"/>
</dbReference>
<evidence type="ECO:0000313" key="12">
    <source>
        <dbReference type="EMBL" id="KAK9290399.1"/>
    </source>
</evidence>
<evidence type="ECO:0000256" key="10">
    <source>
        <dbReference type="SAM" id="MobiDB-lite"/>
    </source>
</evidence>
<dbReference type="GO" id="GO:0005730">
    <property type="term" value="C:nucleolus"/>
    <property type="evidence" value="ECO:0007669"/>
    <property type="project" value="UniProtKB-ARBA"/>
</dbReference>
<dbReference type="GO" id="GO:0071036">
    <property type="term" value="P:nuclear polyadenylation-dependent snoRNA catabolic process"/>
    <property type="evidence" value="ECO:0007669"/>
    <property type="project" value="TreeGrafter"/>
</dbReference>
<reference evidence="12 13" key="1">
    <citation type="journal article" date="2024" name="Plant J.">
        <title>Genome sequences and population genomics reveal climatic adaptation and genomic divergence between two closely related sweetgum species.</title>
        <authorList>
            <person name="Xu W.Q."/>
            <person name="Ren C.Q."/>
            <person name="Zhang X.Y."/>
            <person name="Comes H.P."/>
            <person name="Liu X.H."/>
            <person name="Li Y.G."/>
            <person name="Kettle C.J."/>
            <person name="Jalonen R."/>
            <person name="Gaisberger H."/>
            <person name="Ma Y.Z."/>
            <person name="Qiu Y.X."/>
        </authorList>
    </citation>
    <scope>NUCLEOTIDE SEQUENCE [LARGE SCALE GENOMIC DNA]</scope>
    <source>
        <strain evidence="12">Hangzhou</strain>
    </source>
</reference>
<accession>A0AAP0S6N5</accession>
<keyword evidence="13" id="KW-1185">Reference proteome</keyword>
<feature type="region of interest" description="Disordered" evidence="10">
    <location>
        <begin position="1"/>
        <end position="48"/>
    </location>
</feature>
<dbReference type="CDD" id="cd06147">
    <property type="entry name" value="Rrp6p_like_exo"/>
    <property type="match status" value="1"/>
</dbReference>
<comment type="subcellular location">
    <subcellularLocation>
        <location evidence="1">Nucleus</location>
    </subcellularLocation>
</comment>
<dbReference type="FunFam" id="3.30.420.10:FF:000065">
    <property type="entry name" value="Protein RRP6-like 2 isoform A"/>
    <property type="match status" value="1"/>
</dbReference>
<keyword evidence="7" id="KW-0943">RNA-mediated gene silencing</keyword>
<dbReference type="InterPro" id="IPR049559">
    <property type="entry name" value="Rrp6p-like_exo"/>
</dbReference>
<dbReference type="GO" id="GO:0071044">
    <property type="term" value="P:histone mRNA catabolic process"/>
    <property type="evidence" value="ECO:0007669"/>
    <property type="project" value="TreeGrafter"/>
</dbReference>
<dbReference type="AlphaFoldDB" id="A0AAP0S6N5"/>
<feature type="region of interest" description="Disordered" evidence="10">
    <location>
        <begin position="819"/>
        <end position="845"/>
    </location>
</feature>
<evidence type="ECO:0000256" key="8">
    <source>
        <dbReference type="ARBA" id="ARBA00023242"/>
    </source>
</evidence>
<evidence type="ECO:0000256" key="1">
    <source>
        <dbReference type="ARBA" id="ARBA00004123"/>
    </source>
</evidence>
<dbReference type="SUPFAM" id="SSF47819">
    <property type="entry name" value="HRDC-like"/>
    <property type="match status" value="1"/>
</dbReference>
<dbReference type="InterPro" id="IPR010997">
    <property type="entry name" value="HRDC-like_sf"/>
</dbReference>
<sequence>MNTSNVPPMANPKPPQNQNLKLGHLLPQPQPSKAMDTDPSQDQSLKQKAQTLHALTTGPLSSSLSNLSSSSRAIPSDQDFHFYNNFDEFKLPIKEITVKSHSMLETVGSSSHIWGKPILISEDPEDTYDWLVNVNDELFERFDVSADEFQKVRKKEEETGRAASSAADVEDGFQLVYGRKKKAVAVGKDEGQDLSPSAVKVASRDKRAMGSKPRVPFHIPTIPRPQDEFNILVNNSNQPFQHVWLKKSEDDGRFIHPLENLSVLDFVDKNIGDMEPVKPPLIEITPFKLVEEVKDLKELAAKLRSVDEFAVDLEHNQYRSFQGMTCLMQISTRNEDFIVDTLKLRIHIGPHLREVFKDPTKKKVMHGADRDIVWLQRDFGIYVCNLFDTGQASRVLKLERNSLEYLLHHFCGVTANKEYQNADWRLRPIPEEMVRYAREDTHYLLYIFDLLRISLLSTSSESGNSDVLLVEVYKRSYEICMQLYEKELLTDSSYLYIYGLQEAAFNAQQLAIVAGLCEWRDVIARAEDESTGYILPNRTLLEIAKQMPATVSKLRRLVQSKHPYVERNVGSVLSIIRHSIQNAAAFEAVAEYLKQGQMEMASEEVVTDGFEDLPPPQAPTSMKAVDAAMESIDGGNTVNGSMAGHPTASVSFKEEPLEIGSTTAKVGRNGLVGSYEHLGENGNFKNENDGFIPMLPRESITISGQIGDTNADKSILQSTKVTGVTVQVLKKPSRAFGALLGSSAPKRKFDLDKRDKEVIKLEQIKASVNLPFHSFSGKNEQLKLVAEEHTKAFDISHPEESLTVSATSSNLEEIILLESNSGPEESGNGESEDVNVHSEHREDNSTGAALEMDEGDEPMSLSDLSSSFQKCFQSMNQTRKAKQVDKSQESVGFLQLKPFDYEAARKQIRFGDNPERESGAGGNDSIRGRSDSGRRKNRSVVGQVDKDDGTGDFPQGRRRQAFPASGNRSATFR</sequence>
<feature type="domain" description="HRDC" evidence="11">
    <location>
        <begin position="506"/>
        <end position="586"/>
    </location>
</feature>
<evidence type="ECO:0000256" key="7">
    <source>
        <dbReference type="ARBA" id="ARBA00023158"/>
    </source>
</evidence>
<dbReference type="GO" id="GO:0000175">
    <property type="term" value="F:3'-5'-RNA exonuclease activity"/>
    <property type="evidence" value="ECO:0007669"/>
    <property type="project" value="InterPro"/>
</dbReference>
<proteinExistence type="inferred from homology"/>
<dbReference type="GO" id="GO:0003727">
    <property type="term" value="F:single-stranded RNA binding"/>
    <property type="evidence" value="ECO:0007669"/>
    <property type="project" value="TreeGrafter"/>
</dbReference>
<dbReference type="PANTHER" id="PTHR12124">
    <property type="entry name" value="POLYMYOSITIS/SCLERODERMA AUTOANTIGEN-RELATED"/>
    <property type="match status" value="1"/>
</dbReference>
<dbReference type="GO" id="GO:0000467">
    <property type="term" value="P:exonucleolytic trimming to generate mature 3'-end of 5.8S rRNA from tricistronic rRNA transcript (SSU-rRNA, 5.8S rRNA, LSU-rRNA)"/>
    <property type="evidence" value="ECO:0007669"/>
    <property type="project" value="InterPro"/>
</dbReference>
<dbReference type="GO" id="GO:0071040">
    <property type="term" value="P:nuclear polyadenylation-dependent antisense transcript catabolic process"/>
    <property type="evidence" value="ECO:0007669"/>
    <property type="project" value="TreeGrafter"/>
</dbReference>
<dbReference type="Gene3D" id="1.10.150.80">
    <property type="entry name" value="HRDC domain"/>
    <property type="match status" value="1"/>
</dbReference>
<feature type="compositionally biased region" description="Low complexity" evidence="10">
    <location>
        <begin position="819"/>
        <end position="829"/>
    </location>
</feature>
<keyword evidence="6" id="KW-0269">Exonuclease</keyword>
<dbReference type="InterPro" id="IPR044876">
    <property type="entry name" value="HRDC_dom_sf"/>
</dbReference>
<evidence type="ECO:0000256" key="2">
    <source>
        <dbReference type="ARBA" id="ARBA00022552"/>
    </source>
</evidence>
<dbReference type="GO" id="GO:0071035">
    <property type="term" value="P:nuclear polyadenylation-dependent rRNA catabolic process"/>
    <property type="evidence" value="ECO:0007669"/>
    <property type="project" value="TreeGrafter"/>
</dbReference>
<dbReference type="InterPro" id="IPR002121">
    <property type="entry name" value="HRDC_dom"/>
</dbReference>
<dbReference type="GO" id="GO:0071039">
    <property type="term" value="P:nuclear polyadenylation-dependent CUT catabolic process"/>
    <property type="evidence" value="ECO:0007669"/>
    <property type="project" value="TreeGrafter"/>
</dbReference>
<dbReference type="Pfam" id="PF01612">
    <property type="entry name" value="DNA_pol_A_exo1"/>
    <property type="match status" value="1"/>
</dbReference>
<dbReference type="SMART" id="SM00341">
    <property type="entry name" value="HRDC"/>
    <property type="match status" value="1"/>
</dbReference>
<keyword evidence="5" id="KW-0271">Exosome</keyword>
<dbReference type="GO" id="GO:0071038">
    <property type="term" value="P:TRAMP-dependent tRNA surveillance pathway"/>
    <property type="evidence" value="ECO:0007669"/>
    <property type="project" value="TreeGrafter"/>
</dbReference>
<evidence type="ECO:0000256" key="5">
    <source>
        <dbReference type="ARBA" id="ARBA00022835"/>
    </source>
</evidence>
<comment type="similarity">
    <text evidence="9">Belongs to the exosome component 10/RRP6 family.</text>
</comment>
<keyword evidence="8" id="KW-0539">Nucleus</keyword>
<evidence type="ECO:0000259" key="11">
    <source>
        <dbReference type="PROSITE" id="PS50967"/>
    </source>
</evidence>
<dbReference type="Pfam" id="PF08066">
    <property type="entry name" value="PMC2NT"/>
    <property type="match status" value="1"/>
</dbReference>
<protein>
    <recommendedName>
        <fullName evidence="11">HRDC domain-containing protein</fullName>
    </recommendedName>
</protein>
<gene>
    <name evidence="12" type="ORF">L1049_008568</name>
</gene>
<dbReference type="InterPro" id="IPR036397">
    <property type="entry name" value="RNaseH_sf"/>
</dbReference>
<dbReference type="GO" id="GO:0080188">
    <property type="term" value="P:gene silencing by siRNA-directed DNA methylation"/>
    <property type="evidence" value="ECO:0007669"/>
    <property type="project" value="UniProtKB-ARBA"/>
</dbReference>
<dbReference type="Gene3D" id="3.30.420.10">
    <property type="entry name" value="Ribonuclease H-like superfamily/Ribonuclease H"/>
    <property type="match status" value="1"/>
</dbReference>
<evidence type="ECO:0000256" key="9">
    <source>
        <dbReference type="ARBA" id="ARBA00043957"/>
    </source>
</evidence>
<feature type="compositionally biased region" description="Basic and acidic residues" evidence="10">
    <location>
        <begin position="834"/>
        <end position="844"/>
    </location>
</feature>
<dbReference type="EMBL" id="JBBPBK010000002">
    <property type="protein sequence ID" value="KAK9290399.1"/>
    <property type="molecule type" value="Genomic_DNA"/>
</dbReference>
<feature type="region of interest" description="Disordered" evidence="10">
    <location>
        <begin position="909"/>
        <end position="973"/>
    </location>
</feature>
<evidence type="ECO:0000256" key="3">
    <source>
        <dbReference type="ARBA" id="ARBA00022722"/>
    </source>
</evidence>
<comment type="caution">
    <text evidence="12">The sequence shown here is derived from an EMBL/GenBank/DDBJ whole genome shotgun (WGS) entry which is preliminary data.</text>
</comment>
<dbReference type="InterPro" id="IPR045092">
    <property type="entry name" value="Rrp6-like"/>
</dbReference>
<dbReference type="SMART" id="SM00474">
    <property type="entry name" value="35EXOc"/>
    <property type="match status" value="1"/>
</dbReference>
<feature type="compositionally biased region" description="Polar residues" evidence="10">
    <location>
        <begin position="38"/>
        <end position="48"/>
    </location>
</feature>
<name>A0AAP0S6N5_LIQFO</name>
<dbReference type="InterPro" id="IPR012337">
    <property type="entry name" value="RNaseH-like_sf"/>
</dbReference>
<dbReference type="Pfam" id="PF00570">
    <property type="entry name" value="HRDC"/>
    <property type="match status" value="1"/>
</dbReference>
<keyword evidence="2" id="KW-0698">rRNA processing</keyword>
<dbReference type="GO" id="GO:0071037">
    <property type="term" value="P:nuclear polyadenylation-dependent snRNA catabolic process"/>
    <property type="evidence" value="ECO:0007669"/>
    <property type="project" value="TreeGrafter"/>
</dbReference>
<dbReference type="SUPFAM" id="SSF53098">
    <property type="entry name" value="Ribonuclease H-like"/>
    <property type="match status" value="1"/>
</dbReference>
<dbReference type="PANTHER" id="PTHR12124:SF47">
    <property type="entry name" value="EXOSOME COMPONENT 10"/>
    <property type="match status" value="1"/>
</dbReference>
<dbReference type="GO" id="GO:0071051">
    <property type="term" value="P:poly(A)-dependent snoRNA 3'-end processing"/>
    <property type="evidence" value="ECO:0007669"/>
    <property type="project" value="TreeGrafter"/>
</dbReference>
<evidence type="ECO:0000256" key="4">
    <source>
        <dbReference type="ARBA" id="ARBA00022801"/>
    </source>
</evidence>
<dbReference type="PROSITE" id="PS50967">
    <property type="entry name" value="HRDC"/>
    <property type="match status" value="1"/>
</dbReference>
<keyword evidence="3" id="KW-0540">Nuclease</keyword>
<evidence type="ECO:0000256" key="6">
    <source>
        <dbReference type="ARBA" id="ARBA00022839"/>
    </source>
</evidence>
<evidence type="ECO:0000313" key="13">
    <source>
        <dbReference type="Proteomes" id="UP001415857"/>
    </source>
</evidence>
<dbReference type="InterPro" id="IPR012588">
    <property type="entry name" value="Exosome-assoc_fac_Rrp6_N"/>
</dbReference>
<organism evidence="12 13">
    <name type="scientific">Liquidambar formosana</name>
    <name type="common">Formosan gum</name>
    <dbReference type="NCBI Taxonomy" id="63359"/>
    <lineage>
        <taxon>Eukaryota</taxon>
        <taxon>Viridiplantae</taxon>
        <taxon>Streptophyta</taxon>
        <taxon>Embryophyta</taxon>
        <taxon>Tracheophyta</taxon>
        <taxon>Spermatophyta</taxon>
        <taxon>Magnoliopsida</taxon>
        <taxon>eudicotyledons</taxon>
        <taxon>Gunneridae</taxon>
        <taxon>Pentapetalae</taxon>
        <taxon>Saxifragales</taxon>
        <taxon>Altingiaceae</taxon>
        <taxon>Liquidambar</taxon>
    </lineage>
</organism>
<dbReference type="GO" id="GO:0000176">
    <property type="term" value="C:nuclear exosome (RNase complex)"/>
    <property type="evidence" value="ECO:0007669"/>
    <property type="project" value="InterPro"/>
</dbReference>
<dbReference type="FunFam" id="1.10.150.80:FF:000001">
    <property type="entry name" value="Putative exosome component 10"/>
    <property type="match status" value="1"/>
</dbReference>
<dbReference type="GO" id="GO:0000166">
    <property type="term" value="F:nucleotide binding"/>
    <property type="evidence" value="ECO:0007669"/>
    <property type="project" value="InterPro"/>
</dbReference>
<dbReference type="Proteomes" id="UP001415857">
    <property type="component" value="Unassembled WGS sequence"/>
</dbReference>
<keyword evidence="4" id="KW-0378">Hydrolase</keyword>